<dbReference type="PIRSF" id="PIRSF017340">
    <property type="entry name" value="Nudix_hydro"/>
    <property type="match status" value="1"/>
</dbReference>
<comment type="similarity">
    <text evidence="2">Belongs to the Nudix hydrolase family.</text>
</comment>
<proteinExistence type="inferred from homology"/>
<comment type="cofactor">
    <cofactor evidence="1">
        <name>Mg(2+)</name>
        <dbReference type="ChEBI" id="CHEBI:18420"/>
    </cofactor>
</comment>
<feature type="binding site" evidence="6">
    <location>
        <position position="101"/>
    </location>
    <ligand>
        <name>Mg(2+)</name>
        <dbReference type="ChEBI" id="CHEBI:18420"/>
    </ligand>
</feature>
<dbReference type="InterPro" id="IPR020084">
    <property type="entry name" value="NUDIX_hydrolase_CS"/>
</dbReference>
<dbReference type="PROSITE" id="PS00893">
    <property type="entry name" value="NUDIX_BOX"/>
    <property type="match status" value="1"/>
</dbReference>
<evidence type="ECO:0000259" key="7">
    <source>
        <dbReference type="PROSITE" id="PS51462"/>
    </source>
</evidence>
<accession>A0A640WJ31</accession>
<dbReference type="PROSITE" id="PS51462">
    <property type="entry name" value="NUDIX"/>
    <property type="match status" value="1"/>
</dbReference>
<keyword evidence="5 6" id="KW-0460">Magnesium</keyword>
<dbReference type="SUPFAM" id="SSF55811">
    <property type="entry name" value="Nudix"/>
    <property type="match status" value="1"/>
</dbReference>
<reference evidence="8 9" key="1">
    <citation type="submission" date="2019-08" db="EMBL/GenBank/DDBJ databases">
        <title>Bioinformatics analysis of the strain L3 and L5.</title>
        <authorList>
            <person name="Li X."/>
        </authorList>
    </citation>
    <scope>NUCLEOTIDE SEQUENCE [LARGE SCALE GENOMIC DNA]</scope>
    <source>
        <strain evidence="8 9">L3</strain>
    </source>
</reference>
<dbReference type="Gene3D" id="3.90.79.10">
    <property type="entry name" value="Nucleoside Triphosphate Pyrophosphohydrolase"/>
    <property type="match status" value="1"/>
</dbReference>
<evidence type="ECO:0000256" key="4">
    <source>
        <dbReference type="ARBA" id="ARBA00022801"/>
    </source>
</evidence>
<evidence type="ECO:0000256" key="5">
    <source>
        <dbReference type="ARBA" id="ARBA00022842"/>
    </source>
</evidence>
<keyword evidence="4" id="KW-0378">Hydrolase</keyword>
<evidence type="ECO:0000256" key="3">
    <source>
        <dbReference type="ARBA" id="ARBA00022723"/>
    </source>
</evidence>
<protein>
    <submittedName>
        <fullName evidence="8">NUDIX domain-containing protein</fullName>
    </submittedName>
</protein>
<keyword evidence="9" id="KW-1185">Reference proteome</keyword>
<evidence type="ECO:0000256" key="6">
    <source>
        <dbReference type="PIRSR" id="PIRSR017340-1"/>
    </source>
</evidence>
<evidence type="ECO:0000256" key="2">
    <source>
        <dbReference type="ARBA" id="ARBA00005582"/>
    </source>
</evidence>
<evidence type="ECO:0000313" key="8">
    <source>
        <dbReference type="EMBL" id="KAA0020551.1"/>
    </source>
</evidence>
<dbReference type="Pfam" id="PF00293">
    <property type="entry name" value="NUDIX"/>
    <property type="match status" value="1"/>
</dbReference>
<dbReference type="GO" id="GO:0016817">
    <property type="term" value="F:hydrolase activity, acting on acid anhydrides"/>
    <property type="evidence" value="ECO:0007669"/>
    <property type="project" value="InterPro"/>
</dbReference>
<dbReference type="PANTHER" id="PTHR10885">
    <property type="entry name" value="ISOPENTENYL-DIPHOSPHATE DELTA-ISOMERASE"/>
    <property type="match status" value="1"/>
</dbReference>
<feature type="binding site" evidence="6">
    <location>
        <position position="97"/>
    </location>
    <ligand>
        <name>Mg(2+)</name>
        <dbReference type="ChEBI" id="CHEBI:18420"/>
    </ligand>
</feature>
<keyword evidence="3 6" id="KW-0479">Metal-binding</keyword>
<name>A0A640WJ31_9GAMM</name>
<dbReference type="PANTHER" id="PTHR10885:SF0">
    <property type="entry name" value="ISOPENTENYL-DIPHOSPHATE DELTA-ISOMERASE"/>
    <property type="match status" value="1"/>
</dbReference>
<dbReference type="AlphaFoldDB" id="A0A640WJ31"/>
<feature type="domain" description="Nudix hydrolase" evidence="7">
    <location>
        <begin position="44"/>
        <end position="175"/>
    </location>
</feature>
<dbReference type="Proteomes" id="UP000466024">
    <property type="component" value="Unassembled WGS sequence"/>
</dbReference>
<evidence type="ECO:0000313" key="9">
    <source>
        <dbReference type="Proteomes" id="UP000466024"/>
    </source>
</evidence>
<sequence length="178" mass="19740">MSTFSMSPFPGHERVIADEQVQLVDPRNRPCGSASRAMMRRLSCWHRATYIIVRNAAGEVCVQERTSIKETHPGWFDLAAGGVVGAGEASLPAARRELFEELGVGRVELIPGGEFVFHEAGLKLYGSLYWVDYDGPLRLQPEEVAAVRWLSISEALTLEKATPDTRMALARAIALDRW</sequence>
<dbReference type="GO" id="GO:0046872">
    <property type="term" value="F:metal ion binding"/>
    <property type="evidence" value="ECO:0007669"/>
    <property type="project" value="UniProtKB-KW"/>
</dbReference>
<comment type="caution">
    <text evidence="8">The sequence shown here is derived from an EMBL/GenBank/DDBJ whole genome shotgun (WGS) entry which is preliminary data.</text>
</comment>
<evidence type="ECO:0000256" key="1">
    <source>
        <dbReference type="ARBA" id="ARBA00001946"/>
    </source>
</evidence>
<dbReference type="InterPro" id="IPR000086">
    <property type="entry name" value="NUDIX_hydrolase_dom"/>
</dbReference>
<gene>
    <name evidence="8" type="ORF">F0A16_01785</name>
</gene>
<dbReference type="EMBL" id="VTPX01000001">
    <property type="protein sequence ID" value="KAA0020551.1"/>
    <property type="molecule type" value="Genomic_DNA"/>
</dbReference>
<dbReference type="CDD" id="cd04697">
    <property type="entry name" value="NUDIX_Hydrolase"/>
    <property type="match status" value="1"/>
</dbReference>
<organism evidence="8 9">
    <name type="scientific">Salinicola corii</name>
    <dbReference type="NCBI Taxonomy" id="2606937"/>
    <lineage>
        <taxon>Bacteria</taxon>
        <taxon>Pseudomonadati</taxon>
        <taxon>Pseudomonadota</taxon>
        <taxon>Gammaproteobacteria</taxon>
        <taxon>Oceanospirillales</taxon>
        <taxon>Halomonadaceae</taxon>
        <taxon>Salinicola</taxon>
    </lineage>
</organism>
<dbReference type="InterPro" id="IPR024195">
    <property type="entry name" value="NUDIX_hydrolase_YfcD_pred"/>
</dbReference>
<dbReference type="InterPro" id="IPR015797">
    <property type="entry name" value="NUDIX_hydrolase-like_dom_sf"/>
</dbReference>